<dbReference type="Pfam" id="PF00392">
    <property type="entry name" value="GntR"/>
    <property type="match status" value="1"/>
</dbReference>
<dbReference type="InterPro" id="IPR011663">
    <property type="entry name" value="UTRA"/>
</dbReference>
<dbReference type="InterPro" id="IPR028978">
    <property type="entry name" value="Chorismate_lyase_/UTRA_dom_sf"/>
</dbReference>
<keyword evidence="1" id="KW-0805">Transcription regulation</keyword>
<dbReference type="InterPro" id="IPR050679">
    <property type="entry name" value="Bact_HTH_transcr_reg"/>
</dbReference>
<feature type="region of interest" description="Disordered" evidence="4">
    <location>
        <begin position="71"/>
        <end position="92"/>
    </location>
</feature>
<keyword evidence="3" id="KW-0804">Transcription</keyword>
<keyword evidence="2" id="KW-0238">DNA-binding</keyword>
<dbReference type="PANTHER" id="PTHR44846:SF17">
    <property type="entry name" value="GNTR-FAMILY TRANSCRIPTIONAL REGULATOR"/>
    <property type="match status" value="1"/>
</dbReference>
<dbReference type="Gene3D" id="3.40.1410.10">
    <property type="entry name" value="Chorismate lyase-like"/>
    <property type="match status" value="1"/>
</dbReference>
<evidence type="ECO:0000313" key="6">
    <source>
        <dbReference type="EMBL" id="GAA0462524.1"/>
    </source>
</evidence>
<sequence>MATRYQALADDLRRRIQTGGFAAGEQLPPEARLAAQYRVSVPTMRLALDVLQAEGRIEKVHGRGNFIRQRRERSVYDSRRHTSDRQASPNPSLEVSVTLNKVKATDALSSFLRVRRGSLLAEYVYVSYLGTSAQSLARLYVPFQVARLGDLETGPSPWGDDVRELLAAAGVQVASTVERVTSRLPSGKEREVLRSTAPVLAMERTSVDANGRVVEGAYLVLPGDRAEAVFATSTHVEPLETA</sequence>
<feature type="domain" description="HTH gntR-type" evidence="5">
    <location>
        <begin position="2"/>
        <end position="70"/>
    </location>
</feature>
<proteinExistence type="predicted"/>
<evidence type="ECO:0000259" key="5">
    <source>
        <dbReference type="PROSITE" id="PS50949"/>
    </source>
</evidence>
<evidence type="ECO:0000256" key="3">
    <source>
        <dbReference type="ARBA" id="ARBA00023163"/>
    </source>
</evidence>
<dbReference type="Gene3D" id="1.10.10.10">
    <property type="entry name" value="Winged helix-like DNA-binding domain superfamily/Winged helix DNA-binding domain"/>
    <property type="match status" value="1"/>
</dbReference>
<evidence type="ECO:0000256" key="2">
    <source>
        <dbReference type="ARBA" id="ARBA00023125"/>
    </source>
</evidence>
<dbReference type="RefSeq" id="WP_344089756.1">
    <property type="nucleotide sequence ID" value="NZ_BAAAHB010000023.1"/>
</dbReference>
<evidence type="ECO:0000256" key="4">
    <source>
        <dbReference type="SAM" id="MobiDB-lite"/>
    </source>
</evidence>
<dbReference type="PROSITE" id="PS50949">
    <property type="entry name" value="HTH_GNTR"/>
    <property type="match status" value="1"/>
</dbReference>
<dbReference type="CDD" id="cd07377">
    <property type="entry name" value="WHTH_GntR"/>
    <property type="match status" value="1"/>
</dbReference>
<dbReference type="SMART" id="SM00345">
    <property type="entry name" value="HTH_GNTR"/>
    <property type="match status" value="1"/>
</dbReference>
<dbReference type="SUPFAM" id="SSF64288">
    <property type="entry name" value="Chorismate lyase-like"/>
    <property type="match status" value="1"/>
</dbReference>
<comment type="caution">
    <text evidence="6">The sequence shown here is derived from an EMBL/GenBank/DDBJ whole genome shotgun (WGS) entry which is preliminary data.</text>
</comment>
<organism evidence="6 7">
    <name type="scientific">Streptomyces stramineus</name>
    <dbReference type="NCBI Taxonomy" id="173861"/>
    <lineage>
        <taxon>Bacteria</taxon>
        <taxon>Bacillati</taxon>
        <taxon>Actinomycetota</taxon>
        <taxon>Actinomycetes</taxon>
        <taxon>Kitasatosporales</taxon>
        <taxon>Streptomycetaceae</taxon>
        <taxon>Streptomyces</taxon>
    </lineage>
</organism>
<dbReference type="InterPro" id="IPR036390">
    <property type="entry name" value="WH_DNA-bd_sf"/>
</dbReference>
<gene>
    <name evidence="6" type="ORF">GCM10009544_26250</name>
</gene>
<dbReference type="SUPFAM" id="SSF46785">
    <property type="entry name" value="Winged helix' DNA-binding domain"/>
    <property type="match status" value="1"/>
</dbReference>
<dbReference type="Pfam" id="PF07702">
    <property type="entry name" value="UTRA"/>
    <property type="match status" value="1"/>
</dbReference>
<name>A0ABP3JTN3_9ACTN</name>
<dbReference type="EMBL" id="BAAAHB010000023">
    <property type="protein sequence ID" value="GAA0462524.1"/>
    <property type="molecule type" value="Genomic_DNA"/>
</dbReference>
<protein>
    <submittedName>
        <fullName evidence="6">GntR family transcriptional regulator</fullName>
    </submittedName>
</protein>
<evidence type="ECO:0000313" key="7">
    <source>
        <dbReference type="Proteomes" id="UP001499895"/>
    </source>
</evidence>
<dbReference type="InterPro" id="IPR036388">
    <property type="entry name" value="WH-like_DNA-bd_sf"/>
</dbReference>
<feature type="compositionally biased region" description="Basic and acidic residues" evidence="4">
    <location>
        <begin position="72"/>
        <end position="84"/>
    </location>
</feature>
<dbReference type="PANTHER" id="PTHR44846">
    <property type="entry name" value="MANNOSYL-D-GLYCERATE TRANSPORT/METABOLISM SYSTEM REPRESSOR MNGR-RELATED"/>
    <property type="match status" value="1"/>
</dbReference>
<evidence type="ECO:0000256" key="1">
    <source>
        <dbReference type="ARBA" id="ARBA00023015"/>
    </source>
</evidence>
<keyword evidence="7" id="KW-1185">Reference proteome</keyword>
<dbReference type="Proteomes" id="UP001499895">
    <property type="component" value="Unassembled WGS sequence"/>
</dbReference>
<accession>A0ABP3JTN3</accession>
<reference evidence="7" key="1">
    <citation type="journal article" date="2019" name="Int. J. Syst. Evol. Microbiol.">
        <title>The Global Catalogue of Microorganisms (GCM) 10K type strain sequencing project: providing services to taxonomists for standard genome sequencing and annotation.</title>
        <authorList>
            <consortium name="The Broad Institute Genomics Platform"/>
            <consortium name="The Broad Institute Genome Sequencing Center for Infectious Disease"/>
            <person name="Wu L."/>
            <person name="Ma J."/>
        </authorList>
    </citation>
    <scope>NUCLEOTIDE SEQUENCE [LARGE SCALE GENOMIC DNA]</scope>
    <source>
        <strain evidence="7">JCM 10649</strain>
    </source>
</reference>
<dbReference type="InterPro" id="IPR000524">
    <property type="entry name" value="Tscrpt_reg_HTH_GntR"/>
</dbReference>